<comment type="similarity">
    <text evidence="2 9">Belongs to the sulfotransferase 2 family.</text>
</comment>
<keyword evidence="7" id="KW-0472">Membrane</keyword>
<dbReference type="HOGENOM" id="CLU_044769_0_0_1"/>
<dbReference type="FunCoup" id="E9FXY1">
    <property type="interactions" value="18"/>
</dbReference>
<feature type="compositionally biased region" description="Polar residues" evidence="10">
    <location>
        <begin position="45"/>
        <end position="57"/>
    </location>
</feature>
<keyword evidence="12" id="KW-1185">Reference proteome</keyword>
<evidence type="ECO:0000256" key="3">
    <source>
        <dbReference type="ARBA" id="ARBA00022679"/>
    </source>
</evidence>
<keyword evidence="8 9" id="KW-0325">Glycoprotein</keyword>
<dbReference type="EC" id="2.8.2.-" evidence="9"/>
<reference evidence="11 12" key="1">
    <citation type="journal article" date="2011" name="Science">
        <title>The ecoresponsive genome of Daphnia pulex.</title>
        <authorList>
            <person name="Colbourne J.K."/>
            <person name="Pfrender M.E."/>
            <person name="Gilbert D."/>
            <person name="Thomas W.K."/>
            <person name="Tucker A."/>
            <person name="Oakley T.H."/>
            <person name="Tokishita S."/>
            <person name="Aerts A."/>
            <person name="Arnold G.J."/>
            <person name="Basu M.K."/>
            <person name="Bauer D.J."/>
            <person name="Caceres C.E."/>
            <person name="Carmel L."/>
            <person name="Casola C."/>
            <person name="Choi J.H."/>
            <person name="Detter J.C."/>
            <person name="Dong Q."/>
            <person name="Dusheyko S."/>
            <person name="Eads B.D."/>
            <person name="Frohlich T."/>
            <person name="Geiler-Samerotte K.A."/>
            <person name="Gerlach D."/>
            <person name="Hatcher P."/>
            <person name="Jogdeo S."/>
            <person name="Krijgsveld J."/>
            <person name="Kriventseva E.V."/>
            <person name="Kultz D."/>
            <person name="Laforsch C."/>
            <person name="Lindquist E."/>
            <person name="Lopez J."/>
            <person name="Manak J.R."/>
            <person name="Muller J."/>
            <person name="Pangilinan J."/>
            <person name="Patwardhan R.P."/>
            <person name="Pitluck S."/>
            <person name="Pritham E.J."/>
            <person name="Rechtsteiner A."/>
            <person name="Rho M."/>
            <person name="Rogozin I.B."/>
            <person name="Sakarya O."/>
            <person name="Salamov A."/>
            <person name="Schaack S."/>
            <person name="Shapiro H."/>
            <person name="Shiga Y."/>
            <person name="Skalitzky C."/>
            <person name="Smith Z."/>
            <person name="Souvorov A."/>
            <person name="Sung W."/>
            <person name="Tang Z."/>
            <person name="Tsuchiya D."/>
            <person name="Tu H."/>
            <person name="Vos H."/>
            <person name="Wang M."/>
            <person name="Wolf Y.I."/>
            <person name="Yamagata H."/>
            <person name="Yamada T."/>
            <person name="Ye Y."/>
            <person name="Shaw J.R."/>
            <person name="Andrews J."/>
            <person name="Crease T.J."/>
            <person name="Tang H."/>
            <person name="Lucas S.M."/>
            <person name="Robertson H.M."/>
            <person name="Bork P."/>
            <person name="Koonin E.V."/>
            <person name="Zdobnov E.M."/>
            <person name="Grigoriev I.V."/>
            <person name="Lynch M."/>
            <person name="Boore J.L."/>
        </authorList>
    </citation>
    <scope>NUCLEOTIDE SEQUENCE [LARGE SCALE GENOMIC DNA]</scope>
</reference>
<organism evidence="11 12">
    <name type="scientific">Daphnia pulex</name>
    <name type="common">Water flea</name>
    <dbReference type="NCBI Taxonomy" id="6669"/>
    <lineage>
        <taxon>Eukaryota</taxon>
        <taxon>Metazoa</taxon>
        <taxon>Ecdysozoa</taxon>
        <taxon>Arthropoda</taxon>
        <taxon>Crustacea</taxon>
        <taxon>Branchiopoda</taxon>
        <taxon>Diplostraca</taxon>
        <taxon>Cladocera</taxon>
        <taxon>Anomopoda</taxon>
        <taxon>Daphniidae</taxon>
        <taxon>Daphnia</taxon>
    </lineage>
</organism>
<protein>
    <recommendedName>
        <fullName evidence="9">Carbohydrate sulfotransferase</fullName>
        <ecNumber evidence="9">2.8.2.-</ecNumber>
    </recommendedName>
</protein>
<feature type="region of interest" description="Disordered" evidence="10">
    <location>
        <begin position="293"/>
        <end position="333"/>
    </location>
</feature>
<gene>
    <name evidence="11" type="ORF">DAPPUDRAFT_234994</name>
</gene>
<dbReference type="GO" id="GO:0008146">
    <property type="term" value="F:sulfotransferase activity"/>
    <property type="evidence" value="ECO:0000318"/>
    <property type="project" value="GO_Central"/>
</dbReference>
<keyword evidence="3 9" id="KW-0808">Transferase</keyword>
<accession>E9FXY1</accession>
<dbReference type="Pfam" id="PF03567">
    <property type="entry name" value="Sulfotransfer_2"/>
    <property type="match status" value="2"/>
</dbReference>
<evidence type="ECO:0000256" key="9">
    <source>
        <dbReference type="RuleBase" id="RU364020"/>
    </source>
</evidence>
<evidence type="ECO:0000256" key="10">
    <source>
        <dbReference type="SAM" id="MobiDB-lite"/>
    </source>
</evidence>
<evidence type="ECO:0000313" key="12">
    <source>
        <dbReference type="Proteomes" id="UP000000305"/>
    </source>
</evidence>
<dbReference type="eggNOG" id="KOG4651">
    <property type="taxonomic scope" value="Eukaryota"/>
</dbReference>
<sequence length="481" mass="55138">MDSTAVSQPGATWSNRHLKQEQIINQENVISSSTQLNNLNKSTIFTGESDSVQSTTKKSNDENDETNQRIKEQVNNSSSLEEKERRYRLRSERVKRVCLSRGVVSNPPIFTMSKKEIPIDSLDSTNLSVSLVSVENPVTSHFSMAPTFQTMGCFLNKVASSSLVSAFLLVHGLGPTFSSPHSLTSYLFPTSLEDFQIANQTFFKFMFVRHPMDRMLSCYLDKMVDSPHHSLPEFRNYVRNKGRRIVMKRRRRRRHNNKPRHHHLRRLLSVHEISASSIWNRLKSQISEITHHDRRLGKGYDSPVNDVAERRRKSKGSSHRHAGPPPRPPQFIIPSSSQPVVNASSTNINATTEAKPTFEEFLEFVLDTDLLGMGFDSHWVPFHRYCSPCSVPYHVIGKLETAADDFQYIWEKTGLGKQVPVPWINRKTVPSKSKIALEKKYYSSLPRDLILRFYDAFRMDFELFDYSINDILVKAGFEAIT</sequence>
<proteinExistence type="inferred from homology"/>
<feature type="compositionally biased region" description="Basic and acidic residues" evidence="10">
    <location>
        <begin position="58"/>
        <end position="72"/>
    </location>
</feature>
<dbReference type="AlphaFoldDB" id="E9FXY1"/>
<name>E9FXY1_DAPPU</name>
<dbReference type="KEGG" id="dpx:DAPPUDRAFT_234994"/>
<dbReference type="OrthoDB" id="2019940at2759"/>
<evidence type="ECO:0000256" key="4">
    <source>
        <dbReference type="ARBA" id="ARBA00022692"/>
    </source>
</evidence>
<dbReference type="EMBL" id="GL732526">
    <property type="protein sequence ID" value="EFX88181.1"/>
    <property type="molecule type" value="Genomic_DNA"/>
</dbReference>
<keyword evidence="9" id="KW-0119">Carbohydrate metabolism</keyword>
<feature type="region of interest" description="Disordered" evidence="10">
    <location>
        <begin position="45"/>
        <end position="84"/>
    </location>
</feature>
<keyword evidence="4" id="KW-0812">Transmembrane</keyword>
<dbReference type="InParanoid" id="E9FXY1"/>
<evidence type="ECO:0000256" key="7">
    <source>
        <dbReference type="ARBA" id="ARBA00023136"/>
    </source>
</evidence>
<evidence type="ECO:0000313" key="11">
    <source>
        <dbReference type="EMBL" id="EFX88181.1"/>
    </source>
</evidence>
<dbReference type="InterPro" id="IPR018011">
    <property type="entry name" value="Carb_sulfotrans_8-10"/>
</dbReference>
<keyword evidence="5" id="KW-1133">Transmembrane helix</keyword>
<evidence type="ECO:0000256" key="1">
    <source>
        <dbReference type="ARBA" id="ARBA00004323"/>
    </source>
</evidence>
<evidence type="ECO:0000256" key="8">
    <source>
        <dbReference type="ARBA" id="ARBA00023180"/>
    </source>
</evidence>
<dbReference type="GO" id="GO:0000139">
    <property type="term" value="C:Golgi membrane"/>
    <property type="evidence" value="ECO:0007669"/>
    <property type="project" value="UniProtKB-SubCell"/>
</dbReference>
<dbReference type="PANTHER" id="PTHR12137">
    <property type="entry name" value="CARBOHYDRATE SULFOTRANSFERASE"/>
    <property type="match status" value="1"/>
</dbReference>
<evidence type="ECO:0000256" key="6">
    <source>
        <dbReference type="ARBA" id="ARBA00023034"/>
    </source>
</evidence>
<evidence type="ECO:0000256" key="2">
    <source>
        <dbReference type="ARBA" id="ARBA00006339"/>
    </source>
</evidence>
<evidence type="ECO:0000256" key="5">
    <source>
        <dbReference type="ARBA" id="ARBA00022989"/>
    </source>
</evidence>
<dbReference type="GO" id="GO:0016051">
    <property type="term" value="P:carbohydrate biosynthetic process"/>
    <property type="evidence" value="ECO:0007669"/>
    <property type="project" value="InterPro"/>
</dbReference>
<comment type="subcellular location">
    <subcellularLocation>
        <location evidence="1 9">Golgi apparatus membrane</location>
        <topology evidence="1 9">Single-pass type II membrane protein</topology>
    </subcellularLocation>
</comment>
<keyword evidence="6 9" id="KW-0333">Golgi apparatus</keyword>
<keyword evidence="9" id="KW-0735">Signal-anchor</keyword>
<dbReference type="InterPro" id="IPR005331">
    <property type="entry name" value="Sulfotransferase"/>
</dbReference>
<dbReference type="PANTHER" id="PTHR12137:SF54">
    <property type="entry name" value="CARBOHYDRATE SULFOTRANSFERASE"/>
    <property type="match status" value="1"/>
</dbReference>
<dbReference type="Proteomes" id="UP000000305">
    <property type="component" value="Unassembled WGS sequence"/>
</dbReference>
<feature type="compositionally biased region" description="Basic residues" evidence="10">
    <location>
        <begin position="310"/>
        <end position="322"/>
    </location>
</feature>